<keyword evidence="2" id="KW-1185">Reference proteome</keyword>
<organism evidence="1 2">
    <name type="scientific">Deinococcus arcticus</name>
    <dbReference type="NCBI Taxonomy" id="2136176"/>
    <lineage>
        <taxon>Bacteria</taxon>
        <taxon>Thermotogati</taxon>
        <taxon>Deinococcota</taxon>
        <taxon>Deinococci</taxon>
        <taxon>Deinococcales</taxon>
        <taxon>Deinococcaceae</taxon>
        <taxon>Deinococcus</taxon>
    </lineage>
</organism>
<name>A0A2T3W3S0_9DEIO</name>
<dbReference type="RefSeq" id="WP_107139396.1">
    <property type="nucleotide sequence ID" value="NZ_PYSV01000026.1"/>
</dbReference>
<accession>A0A2T3W3S0</accession>
<proteinExistence type="predicted"/>
<gene>
    <name evidence="1" type="ORF">C8263_17345</name>
</gene>
<protein>
    <recommendedName>
        <fullName evidence="3">Transposase</fullName>
    </recommendedName>
</protein>
<comment type="caution">
    <text evidence="1">The sequence shown here is derived from an EMBL/GenBank/DDBJ whole genome shotgun (WGS) entry which is preliminary data.</text>
</comment>
<dbReference type="EMBL" id="PYSV01000026">
    <property type="protein sequence ID" value="PTA66551.1"/>
    <property type="molecule type" value="Genomic_DNA"/>
</dbReference>
<dbReference type="AlphaFoldDB" id="A0A2T3W3S0"/>
<dbReference type="Proteomes" id="UP000240317">
    <property type="component" value="Unassembled WGS sequence"/>
</dbReference>
<evidence type="ECO:0008006" key="3">
    <source>
        <dbReference type="Google" id="ProtNLM"/>
    </source>
</evidence>
<reference evidence="1 2" key="1">
    <citation type="submission" date="2018-03" db="EMBL/GenBank/DDBJ databases">
        <title>Draft genome of Deinococcus sp. OD32.</title>
        <authorList>
            <person name="Wang X.-P."/>
            <person name="Du Z.-J."/>
        </authorList>
    </citation>
    <scope>NUCLEOTIDE SEQUENCE [LARGE SCALE GENOMIC DNA]</scope>
    <source>
        <strain evidence="1 2">OD32</strain>
    </source>
</reference>
<evidence type="ECO:0000313" key="1">
    <source>
        <dbReference type="EMBL" id="PTA66551.1"/>
    </source>
</evidence>
<evidence type="ECO:0000313" key="2">
    <source>
        <dbReference type="Proteomes" id="UP000240317"/>
    </source>
</evidence>
<sequence>MLLPQVGHGRPWLDHCPIISGIIWVRRTGASWRDVPAKDRKENGQLWPAGTGMLEP</sequence>